<dbReference type="InterPro" id="IPR003768">
    <property type="entry name" value="ScpA"/>
</dbReference>
<dbReference type="InterPro" id="IPR023093">
    <property type="entry name" value="ScpA-like_C"/>
</dbReference>
<sequence length="261" mass="29754">MAMPYEVQTPIYEGPFDLLLHLILREQVDLYEISLARIVDAYLVEIEKMDELDLDVTTEFLLIAATLVELKCKRLLPEDADIDLDDEFALWEERDLLIARLLDCKTFKDAAQVLGFLFDTAVLSAPRRAGLDERFMEIAPDLLVGIDLQDIKSAYLRAMTPRPKPVVSIDHIHNVRVSVTEACEELIDELPRMGRVTFRRLTESLVERLEIVVRFLAVLELFKQGYVELDQPRAFGDIEIIWVGSPTFDPADLAGVDSYEG</sequence>
<proteinExistence type="predicted"/>
<name>A0A6J6GQ93_9ZZZZ</name>
<organism evidence="1">
    <name type="scientific">freshwater metagenome</name>
    <dbReference type="NCBI Taxonomy" id="449393"/>
    <lineage>
        <taxon>unclassified sequences</taxon>
        <taxon>metagenomes</taxon>
        <taxon>ecological metagenomes</taxon>
    </lineage>
</organism>
<dbReference type="PANTHER" id="PTHR33969:SF2">
    <property type="entry name" value="SEGREGATION AND CONDENSATION PROTEIN A"/>
    <property type="match status" value="1"/>
</dbReference>
<dbReference type="EMBL" id="CAEZUP010000011">
    <property type="protein sequence ID" value="CAB4601244.1"/>
    <property type="molecule type" value="Genomic_DNA"/>
</dbReference>
<gene>
    <name evidence="1" type="ORF">UFOPK1835_00419</name>
</gene>
<dbReference type="PANTHER" id="PTHR33969">
    <property type="entry name" value="SEGREGATION AND CONDENSATION PROTEIN A"/>
    <property type="match status" value="1"/>
</dbReference>
<reference evidence="1" key="1">
    <citation type="submission" date="2020-05" db="EMBL/GenBank/DDBJ databases">
        <authorList>
            <person name="Chiriac C."/>
            <person name="Salcher M."/>
            <person name="Ghai R."/>
            <person name="Kavagutti S V."/>
        </authorList>
    </citation>
    <scope>NUCLEOTIDE SEQUENCE</scope>
</reference>
<evidence type="ECO:0000313" key="1">
    <source>
        <dbReference type="EMBL" id="CAB4601244.1"/>
    </source>
</evidence>
<dbReference type="Gene3D" id="1.10.10.580">
    <property type="entry name" value="Structural maintenance of chromosome 1. Chain E"/>
    <property type="match status" value="1"/>
</dbReference>
<dbReference type="Gene3D" id="6.10.250.2410">
    <property type="match status" value="1"/>
</dbReference>
<accession>A0A6J6GQ93</accession>
<protein>
    <submittedName>
        <fullName evidence="1">Unannotated protein</fullName>
    </submittedName>
</protein>
<dbReference type="Pfam" id="PF02616">
    <property type="entry name" value="SMC_ScpA"/>
    <property type="match status" value="1"/>
</dbReference>
<dbReference type="AlphaFoldDB" id="A0A6J6GQ93"/>